<dbReference type="Pfam" id="PF13540">
    <property type="entry name" value="RCC1_2"/>
    <property type="match status" value="1"/>
</dbReference>
<evidence type="ECO:0000256" key="1">
    <source>
        <dbReference type="ARBA" id="ARBA00022737"/>
    </source>
</evidence>
<dbReference type="Proteomes" id="UP000472271">
    <property type="component" value="Chromosome 21"/>
</dbReference>
<feature type="repeat" description="RCC1" evidence="2">
    <location>
        <begin position="40"/>
        <end position="91"/>
    </location>
</feature>
<reference evidence="3" key="1">
    <citation type="submission" date="2019-06" db="EMBL/GenBank/DDBJ databases">
        <authorList>
            <consortium name="Wellcome Sanger Institute Data Sharing"/>
        </authorList>
    </citation>
    <scope>NUCLEOTIDE SEQUENCE [LARGE SCALE GENOMIC DNA]</scope>
</reference>
<dbReference type="Ensembl" id="ENSSORT00005021484.1">
    <property type="protein sequence ID" value="ENSSORP00005020858.1"/>
    <property type="gene ID" value="ENSSORG00005010182.1"/>
</dbReference>
<dbReference type="InterPro" id="IPR000408">
    <property type="entry name" value="Reg_chr_condens"/>
</dbReference>
<feature type="repeat" description="RCC1" evidence="2">
    <location>
        <begin position="92"/>
        <end position="144"/>
    </location>
</feature>
<dbReference type="PANTHER" id="PTHR22872:SF9">
    <property type="entry name" value="X-LINKED RETINITIS PIGMENTOSA GTPASE REGULATOR"/>
    <property type="match status" value="1"/>
</dbReference>
<dbReference type="AlphaFoldDB" id="A0A672ZXA1"/>
<sequence>MFQSLGRANSCVLNLEKTSNDHPVHISCGGEHTAVITENGRLLVFGGNSCCQLGLGFKPAAIKPASVKAFKSEKVKLAACGKDHTIVCTWWGSVYGAGSNHMGQLGLGHCNNTSSFQPLHQFCDHTPIKMLSAGCHTSAALTEDGRLFMWGDNSVGQIGLGDEGFATEPKEVNVGAPVMWVSCGYHHSAFVTVDGDLYTFGESRNGRLGLQVEQLVNHKIPQRVQGILGHVTQVSCGGEHTVALTEENVYTFGRGQYGQLGQGTFLFETDFPKAVEQFYNCSIKRIACGESHTAVITSELSVNHTVIKMYLQYTVYDR</sequence>
<dbReference type="PROSITE" id="PS50012">
    <property type="entry name" value="RCC1_3"/>
    <property type="match status" value="5"/>
</dbReference>
<dbReference type="SUPFAM" id="SSF50985">
    <property type="entry name" value="RCC1/BLIP-II"/>
    <property type="match status" value="1"/>
</dbReference>
<proteinExistence type="predicted"/>
<keyword evidence="1" id="KW-0677">Repeat</keyword>
<organism evidence="3 4">
    <name type="scientific">Sphaeramia orbicularis</name>
    <name type="common">orbiculate cardinalfish</name>
    <dbReference type="NCBI Taxonomy" id="375764"/>
    <lineage>
        <taxon>Eukaryota</taxon>
        <taxon>Metazoa</taxon>
        <taxon>Chordata</taxon>
        <taxon>Craniata</taxon>
        <taxon>Vertebrata</taxon>
        <taxon>Euteleostomi</taxon>
        <taxon>Actinopterygii</taxon>
        <taxon>Neopterygii</taxon>
        <taxon>Teleostei</taxon>
        <taxon>Neoteleostei</taxon>
        <taxon>Acanthomorphata</taxon>
        <taxon>Gobiaria</taxon>
        <taxon>Kurtiformes</taxon>
        <taxon>Apogonoidei</taxon>
        <taxon>Apogonidae</taxon>
        <taxon>Apogoninae</taxon>
        <taxon>Sphaeramia</taxon>
    </lineage>
</organism>
<feature type="repeat" description="RCC1" evidence="2">
    <location>
        <begin position="145"/>
        <end position="194"/>
    </location>
</feature>
<feature type="repeat" description="RCC1" evidence="2">
    <location>
        <begin position="195"/>
        <end position="247"/>
    </location>
</feature>
<evidence type="ECO:0000256" key="2">
    <source>
        <dbReference type="PROSITE-ProRule" id="PRU00235"/>
    </source>
</evidence>
<dbReference type="InParanoid" id="A0A672ZXA1"/>
<name>A0A672ZXA1_9TELE</name>
<dbReference type="PROSITE" id="PS00626">
    <property type="entry name" value="RCC1_2"/>
    <property type="match status" value="4"/>
</dbReference>
<dbReference type="PRINTS" id="PR00633">
    <property type="entry name" value="RCCNDNSATION"/>
</dbReference>
<dbReference type="InterPro" id="IPR009091">
    <property type="entry name" value="RCC1/BLIP-II"/>
</dbReference>
<dbReference type="Pfam" id="PF00415">
    <property type="entry name" value="RCC1"/>
    <property type="match status" value="4"/>
</dbReference>
<reference evidence="3" key="2">
    <citation type="submission" date="2025-08" db="UniProtKB">
        <authorList>
            <consortium name="Ensembl"/>
        </authorList>
    </citation>
    <scope>IDENTIFICATION</scope>
</reference>
<dbReference type="Gene3D" id="2.130.10.30">
    <property type="entry name" value="Regulator of chromosome condensation 1/beta-lactamase-inhibitor protein II"/>
    <property type="match status" value="1"/>
</dbReference>
<evidence type="ECO:0000313" key="4">
    <source>
        <dbReference type="Proteomes" id="UP000472271"/>
    </source>
</evidence>
<accession>A0A672ZXA1</accession>
<protein>
    <submittedName>
        <fullName evidence="3">Uncharacterized protein</fullName>
    </submittedName>
</protein>
<evidence type="ECO:0000313" key="3">
    <source>
        <dbReference type="Ensembl" id="ENSSORP00005020858.1"/>
    </source>
</evidence>
<keyword evidence="4" id="KW-1185">Reference proteome</keyword>
<feature type="repeat" description="RCC1" evidence="2">
    <location>
        <begin position="247"/>
        <end position="299"/>
    </location>
</feature>
<dbReference type="PANTHER" id="PTHR22872">
    <property type="entry name" value="BTK-BINDING PROTEIN-RELATED"/>
    <property type="match status" value="1"/>
</dbReference>
<dbReference type="InterPro" id="IPR051625">
    <property type="entry name" value="Signaling_Regulatory_Domain"/>
</dbReference>
<reference evidence="3" key="3">
    <citation type="submission" date="2025-09" db="UniProtKB">
        <authorList>
            <consortium name="Ensembl"/>
        </authorList>
    </citation>
    <scope>IDENTIFICATION</scope>
</reference>